<evidence type="ECO:0000313" key="1">
    <source>
        <dbReference type="EMBL" id="MCK7613597.1"/>
    </source>
</evidence>
<proteinExistence type="predicted"/>
<dbReference type="Proteomes" id="UP001431221">
    <property type="component" value="Unassembled WGS sequence"/>
</dbReference>
<accession>A0ABT0GVX9</accession>
<keyword evidence="2" id="KW-1185">Reference proteome</keyword>
<evidence type="ECO:0000313" key="2">
    <source>
        <dbReference type="Proteomes" id="UP001431221"/>
    </source>
</evidence>
<sequence>MPLEIIDQPEEPLFFRPIERIGTHAVTQSSPAFYAGTLRNILVLMIKHWFFQRFVRKLWADPNRFDYVDAAIAPVGSADFETFELYTATRGGKEALASHRKTEGIKKRARAKVAAGV</sequence>
<gene>
    <name evidence="1" type="ORF">M0H32_15595</name>
</gene>
<dbReference type="RefSeq" id="WP_248155625.1">
    <property type="nucleotide sequence ID" value="NZ_JALNMJ010000010.1"/>
</dbReference>
<organism evidence="1 2">
    <name type="scientific">Roseibium sediminicola</name>
    <dbReference type="NCBI Taxonomy" id="2933272"/>
    <lineage>
        <taxon>Bacteria</taxon>
        <taxon>Pseudomonadati</taxon>
        <taxon>Pseudomonadota</taxon>
        <taxon>Alphaproteobacteria</taxon>
        <taxon>Hyphomicrobiales</taxon>
        <taxon>Stappiaceae</taxon>
        <taxon>Roseibium</taxon>
    </lineage>
</organism>
<reference evidence="1" key="1">
    <citation type="submission" date="2022-04" db="EMBL/GenBank/DDBJ databases">
        <title>Roseibium sp. CAU 1639 isolated from mud.</title>
        <authorList>
            <person name="Kim W."/>
        </authorList>
    </citation>
    <scope>NUCLEOTIDE SEQUENCE</scope>
    <source>
        <strain evidence="1">CAU 1639</strain>
    </source>
</reference>
<dbReference type="EMBL" id="JALNMJ010000010">
    <property type="protein sequence ID" value="MCK7613597.1"/>
    <property type="molecule type" value="Genomic_DNA"/>
</dbReference>
<name>A0ABT0GVX9_9HYPH</name>
<comment type="caution">
    <text evidence="1">The sequence shown here is derived from an EMBL/GenBank/DDBJ whole genome shotgun (WGS) entry which is preliminary data.</text>
</comment>
<protein>
    <submittedName>
        <fullName evidence="1">Uncharacterized protein</fullName>
    </submittedName>
</protein>